<organism evidence="2 3">
    <name type="scientific">Roseibium sediminicola</name>
    <dbReference type="NCBI Taxonomy" id="2933272"/>
    <lineage>
        <taxon>Bacteria</taxon>
        <taxon>Pseudomonadati</taxon>
        <taxon>Pseudomonadota</taxon>
        <taxon>Alphaproteobacteria</taxon>
        <taxon>Hyphomicrobiales</taxon>
        <taxon>Stappiaceae</taxon>
        <taxon>Roseibium</taxon>
    </lineage>
</organism>
<dbReference type="Proteomes" id="UP001431221">
    <property type="component" value="Unassembled WGS sequence"/>
</dbReference>
<gene>
    <name evidence="2" type="ORF">M0H32_16240</name>
</gene>
<keyword evidence="1" id="KW-0472">Membrane</keyword>
<protein>
    <submittedName>
        <fullName evidence="2">Uncharacterized protein</fullName>
    </submittedName>
</protein>
<keyword evidence="3" id="KW-1185">Reference proteome</keyword>
<sequence length="47" mass="4748">MAKRSTSLDEIQICPSGIVLGALVATVMTGVIAGGASDGQTNRGMLR</sequence>
<evidence type="ECO:0000256" key="1">
    <source>
        <dbReference type="SAM" id="Phobius"/>
    </source>
</evidence>
<dbReference type="EMBL" id="JALNMJ010000011">
    <property type="protein sequence ID" value="MCK7613718.1"/>
    <property type="molecule type" value="Genomic_DNA"/>
</dbReference>
<reference evidence="2" key="1">
    <citation type="submission" date="2022-04" db="EMBL/GenBank/DDBJ databases">
        <title>Roseibium sp. CAU 1639 isolated from mud.</title>
        <authorList>
            <person name="Kim W."/>
        </authorList>
    </citation>
    <scope>NUCLEOTIDE SEQUENCE</scope>
    <source>
        <strain evidence="2">CAU 1639</strain>
    </source>
</reference>
<accession>A0ABT0GW90</accession>
<evidence type="ECO:0000313" key="3">
    <source>
        <dbReference type="Proteomes" id="UP001431221"/>
    </source>
</evidence>
<keyword evidence="1" id="KW-0812">Transmembrane</keyword>
<feature type="transmembrane region" description="Helical" evidence="1">
    <location>
        <begin position="12"/>
        <end position="36"/>
    </location>
</feature>
<dbReference type="RefSeq" id="WP_248155871.1">
    <property type="nucleotide sequence ID" value="NZ_JALNMJ010000011.1"/>
</dbReference>
<proteinExistence type="predicted"/>
<comment type="caution">
    <text evidence="2">The sequence shown here is derived from an EMBL/GenBank/DDBJ whole genome shotgun (WGS) entry which is preliminary data.</text>
</comment>
<name>A0ABT0GW90_9HYPH</name>
<evidence type="ECO:0000313" key="2">
    <source>
        <dbReference type="EMBL" id="MCK7613718.1"/>
    </source>
</evidence>
<keyword evidence="1" id="KW-1133">Transmembrane helix</keyword>